<organism evidence="9 10">
    <name type="scientific">Pseudonocardia asaccharolytica DSM 44247 = NBRC 16224</name>
    <dbReference type="NCBI Taxonomy" id="1123024"/>
    <lineage>
        <taxon>Bacteria</taxon>
        <taxon>Bacillati</taxon>
        <taxon>Actinomycetota</taxon>
        <taxon>Actinomycetes</taxon>
        <taxon>Pseudonocardiales</taxon>
        <taxon>Pseudonocardiaceae</taxon>
        <taxon>Pseudonocardia</taxon>
    </lineage>
</organism>
<feature type="binding site" evidence="7">
    <location>
        <position position="179"/>
    </location>
    <ligand>
        <name>Mg(2+)</name>
        <dbReference type="ChEBI" id="CHEBI:18420"/>
    </ligand>
</feature>
<keyword evidence="10" id="KW-1185">Reference proteome</keyword>
<feature type="transmembrane region" description="Helical" evidence="8">
    <location>
        <begin position="120"/>
        <end position="142"/>
    </location>
</feature>
<comment type="subcellular location">
    <subcellularLocation>
        <location evidence="1">Cell membrane</location>
        <topology evidence="1">Multi-pass membrane protein</topology>
    </subcellularLocation>
</comment>
<proteinExistence type="predicted"/>
<name>A0A511D7L9_9PSEU</name>
<sequence length="388" mass="39908">MPIQASVGLGLPIREYLLTGLTAAVVTFLLTGLVRVLAVRLGAVAWPRGRDVHITPTPRWGGLAMLGGVLAGIGLALQLPALRLAFDYSDDVLGVLLAAVLVAAVGALDDRLELDALTKLAGQITAAGVLVLFGVQWAVFWVPWGGGGTGISGSLLILGQLQGVLLTVVLTVALINAMNFVDGLDGLAAGIGLIAATATGLFAIGLVIQNGNDPSAYSPALIAAVLAGACLGFLPHNFNPARIFMGDSGSMLIGLLLAAATTSASGRISISVTTDGTDILALFAPLIVLAAVVFVPLLDLLMAVVRRTRAGTSPFSPDKMHLHHRLLVIGHSHRRAVLLIYLWAGVLAFGAVALALIDDPFIVLWAVGAGLVVAVLASAVPRARMPQK</sequence>
<feature type="binding site" evidence="7">
    <location>
        <position position="247"/>
    </location>
    <ligand>
        <name>Mg(2+)</name>
        <dbReference type="ChEBI" id="CHEBI:18420"/>
    </ligand>
</feature>
<comment type="cofactor">
    <cofactor evidence="7">
        <name>Mg(2+)</name>
        <dbReference type="ChEBI" id="CHEBI:18420"/>
    </cofactor>
</comment>
<dbReference type="GO" id="GO:0016780">
    <property type="term" value="F:phosphotransferase activity, for other substituted phosphate groups"/>
    <property type="evidence" value="ECO:0007669"/>
    <property type="project" value="InterPro"/>
</dbReference>
<feature type="transmembrane region" description="Helical" evidence="8">
    <location>
        <begin position="92"/>
        <end position="108"/>
    </location>
</feature>
<feature type="transmembrane region" description="Helical" evidence="8">
    <location>
        <begin position="154"/>
        <end position="175"/>
    </location>
</feature>
<feature type="transmembrane region" description="Helical" evidence="8">
    <location>
        <begin position="60"/>
        <end position="80"/>
    </location>
</feature>
<keyword evidence="7" id="KW-0479">Metal-binding</keyword>
<keyword evidence="5 8" id="KW-1133">Transmembrane helix</keyword>
<evidence type="ECO:0000256" key="6">
    <source>
        <dbReference type="ARBA" id="ARBA00023136"/>
    </source>
</evidence>
<keyword evidence="3 9" id="KW-0808">Transferase</keyword>
<dbReference type="GO" id="GO:0044038">
    <property type="term" value="P:cell wall macromolecule biosynthetic process"/>
    <property type="evidence" value="ECO:0007669"/>
    <property type="project" value="TreeGrafter"/>
</dbReference>
<evidence type="ECO:0000256" key="2">
    <source>
        <dbReference type="ARBA" id="ARBA00022475"/>
    </source>
</evidence>
<dbReference type="CDD" id="cd06853">
    <property type="entry name" value="GT_WecA_like"/>
    <property type="match status" value="1"/>
</dbReference>
<dbReference type="GO" id="GO:0005886">
    <property type="term" value="C:plasma membrane"/>
    <property type="evidence" value="ECO:0007669"/>
    <property type="project" value="UniProtKB-SubCell"/>
</dbReference>
<evidence type="ECO:0000256" key="3">
    <source>
        <dbReference type="ARBA" id="ARBA00022679"/>
    </source>
</evidence>
<feature type="transmembrane region" description="Helical" evidence="8">
    <location>
        <begin position="336"/>
        <end position="356"/>
    </location>
</feature>
<evidence type="ECO:0000313" key="10">
    <source>
        <dbReference type="Proteomes" id="UP000321328"/>
    </source>
</evidence>
<dbReference type="InterPro" id="IPR000715">
    <property type="entry name" value="Glycosyl_transferase_4"/>
</dbReference>
<dbReference type="PANTHER" id="PTHR22926">
    <property type="entry name" value="PHOSPHO-N-ACETYLMURAMOYL-PENTAPEPTIDE-TRANSFERASE"/>
    <property type="match status" value="1"/>
</dbReference>
<feature type="transmembrane region" description="Helical" evidence="8">
    <location>
        <begin position="362"/>
        <end position="380"/>
    </location>
</feature>
<accession>A0A511D7L9</accession>
<evidence type="ECO:0000256" key="5">
    <source>
        <dbReference type="ARBA" id="ARBA00022989"/>
    </source>
</evidence>
<feature type="transmembrane region" description="Helical" evidence="8">
    <location>
        <begin position="282"/>
        <end position="305"/>
    </location>
</feature>
<evidence type="ECO:0000256" key="7">
    <source>
        <dbReference type="PIRSR" id="PIRSR600715-1"/>
    </source>
</evidence>
<feature type="transmembrane region" description="Helical" evidence="8">
    <location>
        <begin position="16"/>
        <end position="39"/>
    </location>
</feature>
<dbReference type="PANTHER" id="PTHR22926:SF3">
    <property type="entry name" value="UNDECAPRENYL-PHOSPHATE ALPHA-N-ACETYLGLUCOSAMINYL 1-PHOSPHATE TRANSFERASE"/>
    <property type="match status" value="1"/>
</dbReference>
<evidence type="ECO:0000256" key="4">
    <source>
        <dbReference type="ARBA" id="ARBA00022692"/>
    </source>
</evidence>
<keyword evidence="4 8" id="KW-0812">Transmembrane</keyword>
<keyword evidence="7" id="KW-0460">Magnesium</keyword>
<dbReference type="STRING" id="1123024.GCA_000423625_03476"/>
<evidence type="ECO:0000256" key="1">
    <source>
        <dbReference type="ARBA" id="ARBA00004651"/>
    </source>
</evidence>
<evidence type="ECO:0000313" key="9">
    <source>
        <dbReference type="EMBL" id="GEL18938.1"/>
    </source>
</evidence>
<comment type="caution">
    <text evidence="9">The sequence shown here is derived from an EMBL/GenBank/DDBJ whole genome shotgun (WGS) entry which is preliminary data.</text>
</comment>
<feature type="transmembrane region" description="Helical" evidence="8">
    <location>
        <begin position="187"/>
        <end position="208"/>
    </location>
</feature>
<keyword evidence="2" id="KW-1003">Cell membrane</keyword>
<dbReference type="GO" id="GO:0046872">
    <property type="term" value="F:metal ion binding"/>
    <property type="evidence" value="ECO:0007669"/>
    <property type="project" value="UniProtKB-KW"/>
</dbReference>
<dbReference type="Proteomes" id="UP000321328">
    <property type="component" value="Unassembled WGS sequence"/>
</dbReference>
<feature type="transmembrane region" description="Helical" evidence="8">
    <location>
        <begin position="220"/>
        <end position="238"/>
    </location>
</feature>
<gene>
    <name evidence="9" type="primary">rfe</name>
    <name evidence="9" type="ORF">PA7_27750</name>
</gene>
<keyword evidence="6 8" id="KW-0472">Membrane</keyword>
<dbReference type="EMBL" id="BJVI01000028">
    <property type="protein sequence ID" value="GEL18938.1"/>
    <property type="molecule type" value="Genomic_DNA"/>
</dbReference>
<protein>
    <submittedName>
        <fullName evidence="9">Undecaprenyl-phosphate alpha-N-acetylglucosaminyl 1-phosphate transferase</fullName>
    </submittedName>
</protein>
<dbReference type="Pfam" id="PF00953">
    <property type="entry name" value="Glycos_transf_4"/>
    <property type="match status" value="1"/>
</dbReference>
<dbReference type="GO" id="GO:0009103">
    <property type="term" value="P:lipopolysaccharide biosynthetic process"/>
    <property type="evidence" value="ECO:0007669"/>
    <property type="project" value="TreeGrafter"/>
</dbReference>
<dbReference type="GO" id="GO:0071555">
    <property type="term" value="P:cell wall organization"/>
    <property type="evidence" value="ECO:0007669"/>
    <property type="project" value="TreeGrafter"/>
</dbReference>
<dbReference type="AlphaFoldDB" id="A0A511D7L9"/>
<evidence type="ECO:0000256" key="8">
    <source>
        <dbReference type="SAM" id="Phobius"/>
    </source>
</evidence>
<feature type="transmembrane region" description="Helical" evidence="8">
    <location>
        <begin position="250"/>
        <end position="270"/>
    </location>
</feature>
<reference evidence="9 10" key="1">
    <citation type="submission" date="2019-07" db="EMBL/GenBank/DDBJ databases">
        <title>Whole genome shotgun sequence of Pseudonocardia asaccharolytica NBRC 16224.</title>
        <authorList>
            <person name="Hosoyama A."/>
            <person name="Uohara A."/>
            <person name="Ohji S."/>
            <person name="Ichikawa N."/>
        </authorList>
    </citation>
    <scope>NUCLEOTIDE SEQUENCE [LARGE SCALE GENOMIC DNA]</scope>
    <source>
        <strain evidence="9 10">NBRC 16224</strain>
    </source>
</reference>